<dbReference type="AlphaFoldDB" id="A0A0P0P3T4"/>
<accession>A0A0P0P3T4</accession>
<dbReference type="InterPro" id="IPR052927">
    <property type="entry name" value="DCC_oxidoreductase"/>
</dbReference>
<organism evidence="1 2">
    <name type="scientific">Caulobacter henricii</name>
    <dbReference type="NCBI Taxonomy" id="69395"/>
    <lineage>
        <taxon>Bacteria</taxon>
        <taxon>Pseudomonadati</taxon>
        <taxon>Pseudomonadota</taxon>
        <taxon>Alphaproteobacteria</taxon>
        <taxon>Caulobacterales</taxon>
        <taxon>Caulobacteraceae</taxon>
        <taxon>Caulobacter</taxon>
    </lineage>
</organism>
<protein>
    <submittedName>
        <fullName evidence="1">Thiol-disulfide oxidoreductase</fullName>
    </submittedName>
</protein>
<dbReference type="EMBL" id="CP013002">
    <property type="protein sequence ID" value="ALL14926.1"/>
    <property type="molecule type" value="Genomic_DNA"/>
</dbReference>
<dbReference type="Pfam" id="PF04134">
    <property type="entry name" value="DCC1-like"/>
    <property type="match status" value="1"/>
</dbReference>
<dbReference type="Proteomes" id="UP000056905">
    <property type="component" value="Chromosome"/>
</dbReference>
<proteinExistence type="predicted"/>
<dbReference type="GO" id="GO:0015035">
    <property type="term" value="F:protein-disulfide reductase activity"/>
    <property type="evidence" value="ECO:0007669"/>
    <property type="project" value="InterPro"/>
</dbReference>
<name>A0A0P0P3T4_9CAUL</name>
<gene>
    <name evidence="1" type="ORF">AQ619_17005</name>
</gene>
<dbReference type="KEGG" id="chq:AQ619_17005"/>
<dbReference type="InterPro" id="IPR007263">
    <property type="entry name" value="DCC1-like"/>
</dbReference>
<dbReference type="STRING" id="69395.AQ619_17005"/>
<sequence length="149" mass="16656">MPGGRVIPGPQDPPDSLWLFDGVCNLCSGSVALVLRLDREGVIRFTPIQSPYGRQLALAHGIDPDHPDSFLFLDRGQALAKTAAIGALLRRMRAPWRWLAFIDRLPRRPMDRAYDWLAANRYRLMGKKAVCMVPSPAVRARFILEPPPG</sequence>
<reference evidence="1 2" key="1">
    <citation type="submission" date="2015-10" db="EMBL/GenBank/DDBJ databases">
        <title>Conservation of the essential genome among Caulobacter and Brevundimonas species.</title>
        <authorList>
            <person name="Scott D."/>
            <person name="Ely B."/>
        </authorList>
    </citation>
    <scope>NUCLEOTIDE SEQUENCE [LARGE SCALE GENOMIC DNA]</scope>
    <source>
        <strain evidence="1 2">CB4</strain>
    </source>
</reference>
<dbReference type="OrthoDB" id="9785438at2"/>
<keyword evidence="2" id="KW-1185">Reference proteome</keyword>
<dbReference type="PANTHER" id="PTHR33639">
    <property type="entry name" value="THIOL-DISULFIDE OXIDOREDUCTASE DCC"/>
    <property type="match status" value="1"/>
</dbReference>
<evidence type="ECO:0000313" key="2">
    <source>
        <dbReference type="Proteomes" id="UP000056905"/>
    </source>
</evidence>
<evidence type="ECO:0000313" key="1">
    <source>
        <dbReference type="EMBL" id="ALL14926.1"/>
    </source>
</evidence>
<dbReference type="PANTHER" id="PTHR33639:SF2">
    <property type="entry name" value="DUF393 DOMAIN-CONTAINING PROTEIN"/>
    <property type="match status" value="1"/>
</dbReference>